<evidence type="ECO:0000313" key="2">
    <source>
        <dbReference type="Proteomes" id="UP001596442"/>
    </source>
</evidence>
<evidence type="ECO:0000313" key="1">
    <source>
        <dbReference type="EMBL" id="MFC6754529.1"/>
    </source>
</evidence>
<accession>A0ABD5SCH5</accession>
<protein>
    <submittedName>
        <fullName evidence="1">Chromosome partitioning protein ParA</fullName>
    </submittedName>
</protein>
<dbReference type="AlphaFoldDB" id="A0ABD5SCH5"/>
<proteinExistence type="predicted"/>
<organism evidence="1 2">
    <name type="scientific">Halorubrum tibetense</name>
    <dbReference type="NCBI Taxonomy" id="175631"/>
    <lineage>
        <taxon>Archaea</taxon>
        <taxon>Methanobacteriati</taxon>
        <taxon>Methanobacteriota</taxon>
        <taxon>Stenosarchaea group</taxon>
        <taxon>Halobacteria</taxon>
        <taxon>Halobacteriales</taxon>
        <taxon>Haloferacaceae</taxon>
        <taxon>Halorubrum</taxon>
    </lineage>
</organism>
<keyword evidence="2" id="KW-1185">Reference proteome</keyword>
<dbReference type="Proteomes" id="UP001596442">
    <property type="component" value="Unassembled WGS sequence"/>
</dbReference>
<feature type="non-terminal residue" evidence="1">
    <location>
        <position position="1"/>
    </location>
</feature>
<reference evidence="1 2" key="1">
    <citation type="journal article" date="2019" name="Int. J. Syst. Evol. Microbiol.">
        <title>The Global Catalogue of Microorganisms (GCM) 10K type strain sequencing project: providing services to taxonomists for standard genome sequencing and annotation.</title>
        <authorList>
            <consortium name="The Broad Institute Genomics Platform"/>
            <consortium name="The Broad Institute Genome Sequencing Center for Infectious Disease"/>
            <person name="Wu L."/>
            <person name="Ma J."/>
        </authorList>
    </citation>
    <scope>NUCLEOTIDE SEQUENCE [LARGE SCALE GENOMIC DNA]</scope>
    <source>
        <strain evidence="1 2">CGMCC 1.3239</strain>
    </source>
</reference>
<dbReference type="EMBL" id="JBHSWW010000287">
    <property type="protein sequence ID" value="MFC6754529.1"/>
    <property type="molecule type" value="Genomic_DNA"/>
</dbReference>
<comment type="caution">
    <text evidence="1">The sequence shown here is derived from an EMBL/GenBank/DDBJ whole genome shotgun (WGS) entry which is preliminary data.</text>
</comment>
<name>A0ABD5SCH5_9EURY</name>
<sequence length="27" mass="2726">AARLAVRDGDGDAVAARFKSAVVPDTP</sequence>
<gene>
    <name evidence="1" type="ORF">ACFQEU_13825</name>
</gene>